<accession>A0A2S7U471</accession>
<evidence type="ECO:0000313" key="3">
    <source>
        <dbReference type="Proteomes" id="UP000239907"/>
    </source>
</evidence>
<name>A0A2S7U471_9BACT</name>
<dbReference type="InterPro" id="IPR045584">
    <property type="entry name" value="Pilin-like"/>
</dbReference>
<dbReference type="Pfam" id="PF08334">
    <property type="entry name" value="T2SSG"/>
    <property type="match status" value="1"/>
</dbReference>
<protein>
    <recommendedName>
        <fullName evidence="1">Type II secretion system protein GspG C-terminal domain-containing protein</fullName>
    </recommendedName>
</protein>
<comment type="caution">
    <text evidence="2">The sequence shown here is derived from an EMBL/GenBank/DDBJ whole genome shotgun (WGS) entry which is preliminary data.</text>
</comment>
<dbReference type="SUPFAM" id="SSF54523">
    <property type="entry name" value="Pili subunits"/>
    <property type="match status" value="1"/>
</dbReference>
<reference evidence="2 3" key="1">
    <citation type="submission" date="2016-12" db="EMBL/GenBank/DDBJ databases">
        <title>Study of bacterial adaptation to deep sea.</title>
        <authorList>
            <person name="Song J."/>
            <person name="Yoshizawa S."/>
            <person name="Kogure K."/>
        </authorList>
    </citation>
    <scope>NUCLEOTIDE SEQUENCE [LARGE SCALE GENOMIC DNA]</scope>
    <source>
        <strain evidence="2 3">SAORIC-165</strain>
    </source>
</reference>
<sequence>MHRPATDIMSFEAHILQYRNTTGKIPSEKAGLQALVERPKELGESKTWNKSLNSIHYDPWGNPYQ</sequence>
<dbReference type="Proteomes" id="UP000239907">
    <property type="component" value="Unassembled WGS sequence"/>
</dbReference>
<organism evidence="2 3">
    <name type="scientific">Rubritalea profundi</name>
    <dbReference type="NCBI Taxonomy" id="1658618"/>
    <lineage>
        <taxon>Bacteria</taxon>
        <taxon>Pseudomonadati</taxon>
        <taxon>Verrucomicrobiota</taxon>
        <taxon>Verrucomicrobiia</taxon>
        <taxon>Verrucomicrobiales</taxon>
        <taxon>Rubritaleaceae</taxon>
        <taxon>Rubritalea</taxon>
    </lineage>
</organism>
<proteinExistence type="predicted"/>
<evidence type="ECO:0000313" key="2">
    <source>
        <dbReference type="EMBL" id="PQJ29815.1"/>
    </source>
</evidence>
<dbReference type="AlphaFoldDB" id="A0A2S7U471"/>
<dbReference type="Gene3D" id="3.30.700.10">
    <property type="entry name" value="Glycoprotein, Type 4 Pilin"/>
    <property type="match status" value="1"/>
</dbReference>
<evidence type="ECO:0000259" key="1">
    <source>
        <dbReference type="Pfam" id="PF08334"/>
    </source>
</evidence>
<gene>
    <name evidence="2" type="ORF">BSZ32_15895</name>
</gene>
<dbReference type="InterPro" id="IPR013545">
    <property type="entry name" value="T2SS_protein-GspG_C"/>
</dbReference>
<dbReference type="EMBL" id="MQWA01000001">
    <property type="protein sequence ID" value="PQJ29815.1"/>
    <property type="molecule type" value="Genomic_DNA"/>
</dbReference>
<keyword evidence="3" id="KW-1185">Reference proteome</keyword>
<dbReference type="OrthoDB" id="9795612at2"/>
<feature type="domain" description="Type II secretion system protein GspG C-terminal" evidence="1">
    <location>
        <begin position="5"/>
        <end position="65"/>
    </location>
</feature>